<evidence type="ECO:0000259" key="1">
    <source>
        <dbReference type="PROSITE" id="PS50835"/>
    </source>
</evidence>
<organism evidence="2 3">
    <name type="scientific">Labeo rohita</name>
    <name type="common">Indian major carp</name>
    <name type="synonym">Cyprinus rohita</name>
    <dbReference type="NCBI Taxonomy" id="84645"/>
    <lineage>
        <taxon>Eukaryota</taxon>
        <taxon>Metazoa</taxon>
        <taxon>Chordata</taxon>
        <taxon>Craniata</taxon>
        <taxon>Vertebrata</taxon>
        <taxon>Euteleostomi</taxon>
        <taxon>Actinopterygii</taxon>
        <taxon>Neopterygii</taxon>
        <taxon>Teleostei</taxon>
        <taxon>Ostariophysi</taxon>
        <taxon>Cypriniformes</taxon>
        <taxon>Cyprinidae</taxon>
        <taxon>Labeoninae</taxon>
        <taxon>Labeonini</taxon>
        <taxon>Labeo</taxon>
    </lineage>
</organism>
<name>A0ABQ8LM74_LABRO</name>
<dbReference type="EMBL" id="JACTAM010000022">
    <property type="protein sequence ID" value="KAI2650773.1"/>
    <property type="molecule type" value="Genomic_DNA"/>
</dbReference>
<dbReference type="PANTHER" id="PTHR21063">
    <property type="entry name" value="LFA-3"/>
    <property type="match status" value="1"/>
</dbReference>
<dbReference type="PROSITE" id="PS50835">
    <property type="entry name" value="IG_LIKE"/>
    <property type="match status" value="1"/>
</dbReference>
<gene>
    <name evidence="2" type="ORF">H4Q32_000838</name>
</gene>
<dbReference type="InterPro" id="IPR013783">
    <property type="entry name" value="Ig-like_fold"/>
</dbReference>
<comment type="caution">
    <text evidence="2">The sequence shown here is derived from an EMBL/GenBank/DDBJ whole genome shotgun (WGS) entry which is preliminary data.</text>
</comment>
<sequence length="412" mass="46399">MPKDSSHDALPEKISGVFGESVTVMEGDSVTLHTNVTEILNDKEIVWSFNTTLIARVIQNNAVYDDLLIKDRLQLDNQTGDLTITNIRTTDSGLYSFGYKNSSDGSVKTFSVTCVRDTGMKSLSVMEGDSVTLYTDVPDIRKYDRYRDRLQLDHETGSLIIINIETSYSGIYEVEMSSSSGRHTIHKTFNVTVGVLSVSVMEGDSVTLHTNAKLHRFAEIVWSFNTTLIATVIQNNAMYANMQFNDRLQLDIQTGDLSITNIRTTDTGLYRFTAESKYSMSEREHIDYGGLKTFSVTCVRDTRVRSLSVMEGDSVTLCTDVTDIQKYDVIRWKFEQQDLPIAEINITAGTFNTYDDVEEIIRLHLNHETGSLTIRNTETSYSGIYEVEMSSSSGRHTIHKTFSVTVEQEESK</sequence>
<feature type="domain" description="Ig-like" evidence="1">
    <location>
        <begin position="11"/>
        <end position="113"/>
    </location>
</feature>
<keyword evidence="3" id="KW-1185">Reference proteome</keyword>
<protein>
    <submittedName>
        <fullName evidence="2">T-lymphocyte surface antigen Ly-9</fullName>
    </submittedName>
</protein>
<dbReference type="InterPro" id="IPR003599">
    <property type="entry name" value="Ig_sub"/>
</dbReference>
<dbReference type="InterPro" id="IPR036179">
    <property type="entry name" value="Ig-like_dom_sf"/>
</dbReference>
<dbReference type="InterPro" id="IPR007110">
    <property type="entry name" value="Ig-like_dom"/>
</dbReference>
<reference evidence="2 3" key="1">
    <citation type="submission" date="2022-01" db="EMBL/GenBank/DDBJ databases">
        <title>A high-quality chromosome-level genome assembly of rohu carp, Labeo rohita.</title>
        <authorList>
            <person name="Arick M.A. II"/>
            <person name="Hsu C.-Y."/>
            <person name="Magbanua Z."/>
            <person name="Pechanova O."/>
            <person name="Grover C."/>
            <person name="Miller E."/>
            <person name="Thrash A."/>
            <person name="Ezzel L."/>
            <person name="Alam S."/>
            <person name="Benzie J."/>
            <person name="Hamilton M."/>
            <person name="Karsi A."/>
            <person name="Lawrence M.L."/>
            <person name="Peterson D.G."/>
        </authorList>
    </citation>
    <scope>NUCLEOTIDE SEQUENCE [LARGE SCALE GENOMIC DNA]</scope>
    <source>
        <strain evidence="3">BAU-BD-2019</strain>
        <tissue evidence="2">Blood</tissue>
    </source>
</reference>
<dbReference type="SUPFAM" id="SSF48726">
    <property type="entry name" value="Immunoglobulin"/>
    <property type="match status" value="4"/>
</dbReference>
<dbReference type="Gene3D" id="2.60.40.10">
    <property type="entry name" value="Immunoglobulins"/>
    <property type="match status" value="4"/>
</dbReference>
<proteinExistence type="predicted"/>
<accession>A0ABQ8LM74</accession>
<dbReference type="Proteomes" id="UP000830375">
    <property type="component" value="Unassembled WGS sequence"/>
</dbReference>
<dbReference type="SMART" id="SM00409">
    <property type="entry name" value="IG"/>
    <property type="match status" value="4"/>
</dbReference>
<evidence type="ECO:0000313" key="2">
    <source>
        <dbReference type="EMBL" id="KAI2650773.1"/>
    </source>
</evidence>
<evidence type="ECO:0000313" key="3">
    <source>
        <dbReference type="Proteomes" id="UP000830375"/>
    </source>
</evidence>
<dbReference type="PANTHER" id="PTHR21063:SF4">
    <property type="entry name" value="CD48 ANTIGEN-RELATED"/>
    <property type="match status" value="1"/>
</dbReference>